<dbReference type="Proteomes" id="UP000234239">
    <property type="component" value="Unassembled WGS sequence"/>
</dbReference>
<evidence type="ECO:0000256" key="1">
    <source>
        <dbReference type="SAM" id="Phobius"/>
    </source>
</evidence>
<sequence>MDNEQVKKVWDQYSGRIIGAVLGFIFALLWMSIGFAETLLIFVVMGAAYCVGAYFDGELDLNAWLKFFNIK</sequence>
<keyword evidence="1" id="KW-0472">Membrane</keyword>
<accession>A0A0X8FB01</accession>
<feature type="transmembrane region" description="Helical" evidence="1">
    <location>
        <begin position="38"/>
        <end position="55"/>
    </location>
</feature>
<protein>
    <submittedName>
        <fullName evidence="3">DUF2273 domain-containing protein</fullName>
    </submittedName>
</protein>
<reference evidence="4" key="2">
    <citation type="submission" date="2016-01" db="EMBL/GenBank/DDBJ databases">
        <title>Six Aerococcus type strain genome sequencing and assembly using PacBio and Illumina Hiseq.</title>
        <authorList>
            <person name="Carkaci D."/>
            <person name="Dargis R."/>
            <person name="Nielsen X.C."/>
            <person name="Skovgaard O."/>
            <person name="Fuursted K."/>
            <person name="Christensen J.J."/>
        </authorList>
    </citation>
    <scope>NUCLEOTIDE SEQUENCE [LARGE SCALE GENOMIC DNA]</scope>
    <source>
        <strain evidence="4">CCUG43001</strain>
    </source>
</reference>
<organism evidence="2 4">
    <name type="scientific">Aerococcus sanguinicola</name>
    <dbReference type="NCBI Taxonomy" id="119206"/>
    <lineage>
        <taxon>Bacteria</taxon>
        <taxon>Bacillati</taxon>
        <taxon>Bacillota</taxon>
        <taxon>Bacilli</taxon>
        <taxon>Lactobacillales</taxon>
        <taxon>Aerococcaceae</taxon>
        <taxon>Aerococcus</taxon>
    </lineage>
</organism>
<dbReference type="EMBL" id="PKGY01000002">
    <property type="protein sequence ID" value="PKZ22142.1"/>
    <property type="molecule type" value="Genomic_DNA"/>
</dbReference>
<dbReference type="Proteomes" id="UP000069912">
    <property type="component" value="Chromosome"/>
</dbReference>
<evidence type="ECO:0000313" key="5">
    <source>
        <dbReference type="Proteomes" id="UP000234239"/>
    </source>
</evidence>
<dbReference type="InterPro" id="IPR018730">
    <property type="entry name" value="DUF2273"/>
</dbReference>
<dbReference type="RefSeq" id="WP_067973809.1">
    <property type="nucleotide sequence ID" value="NZ_CAJHKM010000001.1"/>
</dbReference>
<reference evidence="2 4" key="1">
    <citation type="journal article" date="2016" name="Genome Announc.">
        <title>Complete Genome Sequences of Aerococcus christensenii CCUG 28831T, Aerococcus sanguinicola CCUG 43001T, Aerococcus urinae CCUG 36881T, Aerococcus urinaeequi CCUG 28094T, Aerococcus urinaehominis CCUG 42038 BT, and Aerococcus viridans CCUG 4311T.</title>
        <authorList>
            <person name="Carkaci D."/>
            <person name="Dargis R."/>
            <person name="Nielsen X.C."/>
            <person name="Skovgaard O."/>
            <person name="Fuursted K."/>
            <person name="Christensen J.J."/>
        </authorList>
    </citation>
    <scope>NUCLEOTIDE SEQUENCE [LARGE SCALE GENOMIC DNA]</scope>
    <source>
        <strain evidence="2 4">CCUG43001</strain>
    </source>
</reference>
<proteinExistence type="predicted"/>
<keyword evidence="1" id="KW-1133">Transmembrane helix</keyword>
<evidence type="ECO:0000313" key="3">
    <source>
        <dbReference type="EMBL" id="PKZ22142.1"/>
    </source>
</evidence>
<name>A0A0X8FB01_9LACT</name>
<evidence type="ECO:0000313" key="4">
    <source>
        <dbReference type="Proteomes" id="UP000069912"/>
    </source>
</evidence>
<dbReference type="KEGG" id="asan:AWM72_04405"/>
<reference evidence="3 5" key="3">
    <citation type="submission" date="2017-12" db="EMBL/GenBank/DDBJ databases">
        <title>Phylogenetic diversity of female urinary microbiome.</title>
        <authorList>
            <person name="Thomas-White K."/>
            <person name="Wolfe A.J."/>
        </authorList>
    </citation>
    <scope>NUCLEOTIDE SEQUENCE [LARGE SCALE GENOMIC DNA]</scope>
    <source>
        <strain evidence="3 5">UMB0139</strain>
    </source>
</reference>
<dbReference type="Pfam" id="PF10031">
    <property type="entry name" value="DUF2273"/>
    <property type="match status" value="1"/>
</dbReference>
<dbReference type="GeneID" id="92903312"/>
<feature type="transmembrane region" description="Helical" evidence="1">
    <location>
        <begin position="13"/>
        <end position="31"/>
    </location>
</feature>
<dbReference type="EMBL" id="CP014160">
    <property type="protein sequence ID" value="AMB94051.1"/>
    <property type="molecule type" value="Genomic_DNA"/>
</dbReference>
<gene>
    <name evidence="2" type="ORF">AWM72_04405</name>
    <name evidence="3" type="ORF">CYJ28_03220</name>
</gene>
<dbReference type="AlphaFoldDB" id="A0A0X8FB01"/>
<evidence type="ECO:0000313" key="2">
    <source>
        <dbReference type="EMBL" id="AMB94051.1"/>
    </source>
</evidence>
<keyword evidence="4" id="KW-1185">Reference proteome</keyword>
<dbReference type="OrthoDB" id="2134890at2"/>
<keyword evidence="1" id="KW-0812">Transmembrane</keyword>